<sequence length="99" mass="10719">MRSALGRYWSRDCAKAVANLAGHAQLPENMRDLSSMSACAHWLRRVLRAKGDGPRPTGGARVLARPRQWRAATASPDPCGPHVALHTGFAWIAHAMGAH</sequence>
<protein>
    <submittedName>
        <fullName evidence="1">Uncharacterized protein</fullName>
    </submittedName>
</protein>
<evidence type="ECO:0000313" key="1">
    <source>
        <dbReference type="EMBL" id="AQV95087.1"/>
    </source>
</evidence>
<proteinExistence type="predicted"/>
<reference evidence="2" key="1">
    <citation type="submission" date="2017-02" db="EMBL/GenBank/DDBJ databases">
        <title>Complete genome sequence of Cupriavidus necator strain NH9, a 3-chlorobenzoate degrader.</title>
        <authorList>
            <person name="Moriuchi R."/>
            <person name="Dohra H."/>
            <person name="Ogawa N."/>
        </authorList>
    </citation>
    <scope>NUCLEOTIDE SEQUENCE [LARGE SCALE GENOMIC DNA]</scope>
    <source>
        <strain evidence="2">NH9</strain>
    </source>
</reference>
<dbReference type="EMBL" id="CP017757">
    <property type="protein sequence ID" value="AQV95087.1"/>
    <property type="molecule type" value="Genomic_DNA"/>
</dbReference>
<accession>A0A1U9URM0</accession>
<evidence type="ECO:0000313" key="2">
    <source>
        <dbReference type="Proteomes" id="UP000189627"/>
    </source>
</evidence>
<name>A0A1U9URM0_CUPNE</name>
<dbReference type="Proteomes" id="UP000189627">
    <property type="component" value="Chromosome 1"/>
</dbReference>
<organism evidence="1 2">
    <name type="scientific">Cupriavidus necator</name>
    <name type="common">Alcaligenes eutrophus</name>
    <name type="synonym">Ralstonia eutropha</name>
    <dbReference type="NCBI Taxonomy" id="106590"/>
    <lineage>
        <taxon>Bacteria</taxon>
        <taxon>Pseudomonadati</taxon>
        <taxon>Pseudomonadota</taxon>
        <taxon>Betaproteobacteria</taxon>
        <taxon>Burkholderiales</taxon>
        <taxon>Burkholderiaceae</taxon>
        <taxon>Cupriavidus</taxon>
    </lineage>
</organism>
<dbReference type="KEGG" id="cuh:BJN34_14500"/>
<gene>
    <name evidence="1" type="ORF">BJN34_14500</name>
</gene>
<dbReference type="AlphaFoldDB" id="A0A1U9URM0"/>